<evidence type="ECO:0000256" key="3">
    <source>
        <dbReference type="ARBA" id="ARBA00022741"/>
    </source>
</evidence>
<evidence type="ECO:0000256" key="2">
    <source>
        <dbReference type="ARBA" id="ARBA00022679"/>
    </source>
</evidence>
<dbReference type="PROSITE" id="PS50011">
    <property type="entry name" value="PROTEIN_KINASE_DOM"/>
    <property type="match status" value="1"/>
</dbReference>
<evidence type="ECO:0000313" key="9">
    <source>
        <dbReference type="Proteomes" id="UP000295157"/>
    </source>
</evidence>
<dbReference type="PROSITE" id="PS00108">
    <property type="entry name" value="PROTEIN_KINASE_ST"/>
    <property type="match status" value="1"/>
</dbReference>
<keyword evidence="9" id="KW-1185">Reference proteome</keyword>
<dbReference type="GO" id="GO:0005524">
    <property type="term" value="F:ATP binding"/>
    <property type="evidence" value="ECO:0007669"/>
    <property type="project" value="UniProtKB-KW"/>
</dbReference>
<dbReference type="InterPro" id="IPR050660">
    <property type="entry name" value="NEK_Ser/Thr_kinase"/>
</dbReference>
<evidence type="ECO:0000256" key="6">
    <source>
        <dbReference type="SAM" id="MobiDB-lite"/>
    </source>
</evidence>
<sequence length="355" mass="37680">MAVVHDVVEADARPWIVLQYVPSRSLNDVINERGPMPAATVARIGLDLLDALRAAHAKGIVHRDVKPANVLLADDGRAVLTDFGLATTLDDRAHLTREGIVLGTPAYISPERARGGPSTPQADLWSLGATLYEAVEGRSPFGDSGALATLSAVLTSRPAPMRQAGSLAPLITGLLDKDPGRRTGAPEAHQELARIAEPGRPHHREAAPDPTDSVPLVNGALLPFPARTSRSPATVPGRWRQVAAVALLIVAVLATTSWPGGEATRQGKPRADPVTYPTPQPSDALRAYRASADRPPEDDPPRTVRPRNDPPRTARPRSTGAQRAGRPPPGPAKKGDRPKRGPHANPGKGWGRGRR</sequence>
<feature type="compositionally biased region" description="Basic and acidic residues" evidence="6">
    <location>
        <begin position="291"/>
        <end position="312"/>
    </location>
</feature>
<evidence type="ECO:0000256" key="5">
    <source>
        <dbReference type="ARBA" id="ARBA00022840"/>
    </source>
</evidence>
<dbReference type="InterPro" id="IPR011009">
    <property type="entry name" value="Kinase-like_dom_sf"/>
</dbReference>
<dbReference type="PANTHER" id="PTHR43671">
    <property type="entry name" value="SERINE/THREONINE-PROTEIN KINASE NEK"/>
    <property type="match status" value="1"/>
</dbReference>
<keyword evidence="3" id="KW-0547">Nucleotide-binding</keyword>
<dbReference type="Proteomes" id="UP000295157">
    <property type="component" value="Unassembled WGS sequence"/>
</dbReference>
<protein>
    <recommendedName>
        <fullName evidence="1">non-specific serine/threonine protein kinase</fullName>
        <ecNumber evidence="1">2.7.11.1</ecNumber>
    </recommendedName>
</protein>
<dbReference type="GO" id="GO:0004674">
    <property type="term" value="F:protein serine/threonine kinase activity"/>
    <property type="evidence" value="ECO:0007669"/>
    <property type="project" value="UniProtKB-KW"/>
</dbReference>
<dbReference type="CDD" id="cd14014">
    <property type="entry name" value="STKc_PknB_like"/>
    <property type="match status" value="1"/>
</dbReference>
<feature type="region of interest" description="Disordered" evidence="6">
    <location>
        <begin position="197"/>
        <end position="216"/>
    </location>
</feature>
<name>A0A4R4NLG7_9ACTN</name>
<dbReference type="AlphaFoldDB" id="A0A4R4NLG7"/>
<dbReference type="Pfam" id="PF00069">
    <property type="entry name" value="Pkinase"/>
    <property type="match status" value="1"/>
</dbReference>
<keyword evidence="4 8" id="KW-0418">Kinase</keyword>
<evidence type="ECO:0000256" key="1">
    <source>
        <dbReference type="ARBA" id="ARBA00012513"/>
    </source>
</evidence>
<comment type="caution">
    <text evidence="8">The sequence shown here is derived from an EMBL/GenBank/DDBJ whole genome shotgun (WGS) entry which is preliminary data.</text>
</comment>
<evidence type="ECO:0000256" key="4">
    <source>
        <dbReference type="ARBA" id="ARBA00022777"/>
    </source>
</evidence>
<organism evidence="8 9">
    <name type="scientific">Nonomuraea longispora</name>
    <dbReference type="NCBI Taxonomy" id="1848320"/>
    <lineage>
        <taxon>Bacteria</taxon>
        <taxon>Bacillati</taxon>
        <taxon>Actinomycetota</taxon>
        <taxon>Actinomycetes</taxon>
        <taxon>Streptosporangiales</taxon>
        <taxon>Streptosporangiaceae</taxon>
        <taxon>Nonomuraea</taxon>
    </lineage>
</organism>
<gene>
    <name evidence="8" type="ORF">E1267_12185</name>
</gene>
<keyword evidence="8" id="KW-0723">Serine/threonine-protein kinase</keyword>
<dbReference type="OrthoDB" id="9801841at2"/>
<feature type="region of interest" description="Disordered" evidence="6">
    <location>
        <begin position="259"/>
        <end position="355"/>
    </location>
</feature>
<dbReference type="InterPro" id="IPR000719">
    <property type="entry name" value="Prot_kinase_dom"/>
</dbReference>
<evidence type="ECO:0000313" key="8">
    <source>
        <dbReference type="EMBL" id="TDC07842.1"/>
    </source>
</evidence>
<dbReference type="Gene3D" id="1.10.510.10">
    <property type="entry name" value="Transferase(Phosphotransferase) domain 1"/>
    <property type="match status" value="1"/>
</dbReference>
<dbReference type="EMBL" id="SMJZ01000035">
    <property type="protein sequence ID" value="TDC07842.1"/>
    <property type="molecule type" value="Genomic_DNA"/>
</dbReference>
<dbReference type="EC" id="2.7.11.1" evidence="1"/>
<dbReference type="SUPFAM" id="SSF56112">
    <property type="entry name" value="Protein kinase-like (PK-like)"/>
    <property type="match status" value="1"/>
</dbReference>
<feature type="domain" description="Protein kinase" evidence="7">
    <location>
        <begin position="1"/>
        <end position="192"/>
    </location>
</feature>
<reference evidence="8 9" key="1">
    <citation type="submission" date="2019-02" db="EMBL/GenBank/DDBJ databases">
        <title>Draft genome sequences of novel Actinobacteria.</title>
        <authorList>
            <person name="Sahin N."/>
            <person name="Ay H."/>
            <person name="Saygin H."/>
        </authorList>
    </citation>
    <scope>NUCLEOTIDE SEQUENCE [LARGE SCALE GENOMIC DNA]</scope>
    <source>
        <strain evidence="8 9">KC201</strain>
    </source>
</reference>
<dbReference type="SMART" id="SM00220">
    <property type="entry name" value="S_TKc"/>
    <property type="match status" value="1"/>
</dbReference>
<proteinExistence type="predicted"/>
<keyword evidence="5" id="KW-0067">ATP-binding</keyword>
<dbReference type="InterPro" id="IPR008271">
    <property type="entry name" value="Ser/Thr_kinase_AS"/>
</dbReference>
<feature type="compositionally biased region" description="Basic and acidic residues" evidence="6">
    <location>
        <begin position="197"/>
        <end position="207"/>
    </location>
</feature>
<keyword evidence="2" id="KW-0808">Transferase</keyword>
<dbReference type="PANTHER" id="PTHR43671:SF13">
    <property type="entry name" value="SERINE_THREONINE-PROTEIN KINASE NEK2"/>
    <property type="match status" value="1"/>
</dbReference>
<evidence type="ECO:0000259" key="7">
    <source>
        <dbReference type="PROSITE" id="PS50011"/>
    </source>
</evidence>
<accession>A0A4R4NLG7</accession>